<dbReference type="Proteomes" id="UP000256941">
    <property type="component" value="Unassembled WGS sequence"/>
</dbReference>
<dbReference type="InterPro" id="IPR023631">
    <property type="entry name" value="Amidase_dom"/>
</dbReference>
<dbReference type="EMBL" id="QTUJ01000003">
    <property type="protein sequence ID" value="REF68804.1"/>
    <property type="molecule type" value="Genomic_DNA"/>
</dbReference>
<accession>A0A3D9XEG8</accession>
<dbReference type="SUPFAM" id="SSF75304">
    <property type="entry name" value="Amidase signature (AS) enzymes"/>
    <property type="match status" value="1"/>
</dbReference>
<dbReference type="NCBIfam" id="NF005687">
    <property type="entry name" value="PRK07487.1"/>
    <property type="match status" value="1"/>
</dbReference>
<organism evidence="3 4">
    <name type="scientific">Paracoccus versutus</name>
    <name type="common">Thiobacillus versutus</name>
    <dbReference type="NCBI Taxonomy" id="34007"/>
    <lineage>
        <taxon>Bacteria</taxon>
        <taxon>Pseudomonadati</taxon>
        <taxon>Pseudomonadota</taxon>
        <taxon>Alphaproteobacteria</taxon>
        <taxon>Rhodobacterales</taxon>
        <taxon>Paracoccaceae</taxon>
        <taxon>Paracoccus</taxon>
    </lineage>
</organism>
<dbReference type="PANTHER" id="PTHR11895:SF7">
    <property type="entry name" value="GLUTAMYL-TRNA(GLN) AMIDOTRANSFERASE SUBUNIT A, MITOCHONDRIAL"/>
    <property type="match status" value="1"/>
</dbReference>
<evidence type="ECO:0000313" key="4">
    <source>
        <dbReference type="Proteomes" id="UP000256941"/>
    </source>
</evidence>
<dbReference type="InterPro" id="IPR000120">
    <property type="entry name" value="Amidase"/>
</dbReference>
<evidence type="ECO:0000259" key="2">
    <source>
        <dbReference type="Pfam" id="PF01425"/>
    </source>
</evidence>
<protein>
    <submittedName>
        <fullName evidence="3">Amidase</fullName>
    </submittedName>
</protein>
<dbReference type="Gene3D" id="3.90.1300.10">
    <property type="entry name" value="Amidase signature (AS) domain"/>
    <property type="match status" value="1"/>
</dbReference>
<gene>
    <name evidence="3" type="ORF">BDD41_3879</name>
</gene>
<dbReference type="PANTHER" id="PTHR11895">
    <property type="entry name" value="TRANSAMIDASE"/>
    <property type="match status" value="1"/>
</dbReference>
<evidence type="ECO:0000313" key="3">
    <source>
        <dbReference type="EMBL" id="REF68804.1"/>
    </source>
</evidence>
<dbReference type="GO" id="GO:0003824">
    <property type="term" value="F:catalytic activity"/>
    <property type="evidence" value="ECO:0007669"/>
    <property type="project" value="InterPro"/>
</dbReference>
<sequence length="470" mass="50605">MLPFWMMDAAELSDRIRRREISCAEAVDSVLDRVQEVNAAHNALTSVEADEARAMARDADRRLAQDGPAGPLHGVPFTVKLDTDVAGKITDFGSAAMRDNLAAEDAPAVGHLRRAGAIYIGKSNAPCFSMRGFTDNELYGRTLNPFDATASAGGSSGGAAAAAALGLGPIHVASDRGGSIRLPSWSCGVVGLRPTAGRVAVRNASERAERNLTNQLTSVWGPITRTVRDAQLALAVFGQPDPRDPQWVPAPLEQAIPAPLRVSLFRRWGDRGADPAVAAALDQAAAALSEAGCIVEEGMPPHFDELEEMRNRMAVDDSRRAQAGIDKTGDRMARKVFDNILQMSAPRDTDEALAAYQRKLAIARAWSLHLADHDLMLTPVSWRHRIPLDEDQHTPERYREMIRDLSCLTTVATLGLPGLAVPTGLADGIPVGVQLVARWFREDVLLAAGKIIERASGFSVLRSLDHKTSS</sequence>
<comment type="similarity">
    <text evidence="1">Belongs to the amidase family.</text>
</comment>
<comment type="caution">
    <text evidence="3">The sequence shown here is derived from an EMBL/GenBank/DDBJ whole genome shotgun (WGS) entry which is preliminary data.</text>
</comment>
<name>A0A3D9XEG8_PARVE</name>
<proteinExistence type="inferred from homology"/>
<reference evidence="3 4" key="1">
    <citation type="submission" date="2018-08" db="EMBL/GenBank/DDBJ databases">
        <title>Genomic Encyclopedia of Archaeal and Bacterial Type Strains, Phase II (KMG-II): from individual species to whole genera.</title>
        <authorList>
            <person name="Goeker M."/>
        </authorList>
    </citation>
    <scope>NUCLEOTIDE SEQUENCE [LARGE SCALE GENOMIC DNA]</scope>
    <source>
        <strain evidence="3 4">DSM 17099</strain>
    </source>
</reference>
<evidence type="ECO:0000256" key="1">
    <source>
        <dbReference type="ARBA" id="ARBA00009199"/>
    </source>
</evidence>
<dbReference type="Pfam" id="PF01425">
    <property type="entry name" value="Amidase"/>
    <property type="match status" value="1"/>
</dbReference>
<dbReference type="InterPro" id="IPR036928">
    <property type="entry name" value="AS_sf"/>
</dbReference>
<feature type="domain" description="Amidase" evidence="2">
    <location>
        <begin position="25"/>
        <end position="446"/>
    </location>
</feature>
<dbReference type="RefSeq" id="WP_116222715.1">
    <property type="nucleotide sequence ID" value="NZ_CP038197.1"/>
</dbReference>
<dbReference type="AlphaFoldDB" id="A0A3D9XEG8"/>